<evidence type="ECO:0000313" key="2">
    <source>
        <dbReference type="Proteomes" id="UP000824076"/>
    </source>
</evidence>
<organism evidence="1 2">
    <name type="scientific">Candidatus Limisoma intestinavium</name>
    <dbReference type="NCBI Taxonomy" id="2840856"/>
    <lineage>
        <taxon>Bacteria</taxon>
        <taxon>Pseudomonadati</taxon>
        <taxon>Bacteroidota</taxon>
        <taxon>Bacteroidia</taxon>
        <taxon>Bacteroidales</taxon>
        <taxon>Candidatus Limisoma</taxon>
    </lineage>
</organism>
<comment type="caution">
    <text evidence="1">The sequence shown here is derived from an EMBL/GenBank/DDBJ whole genome shotgun (WGS) entry which is preliminary data.</text>
</comment>
<dbReference type="PROSITE" id="PS51257">
    <property type="entry name" value="PROKAR_LIPOPROTEIN"/>
    <property type="match status" value="1"/>
</dbReference>
<dbReference type="EMBL" id="DVMS01000163">
    <property type="protein sequence ID" value="HIU39155.1"/>
    <property type="molecule type" value="Genomic_DNA"/>
</dbReference>
<dbReference type="Gene3D" id="1.25.40.390">
    <property type="match status" value="1"/>
</dbReference>
<gene>
    <name evidence="1" type="ORF">IAD18_05775</name>
</gene>
<reference evidence="1" key="2">
    <citation type="journal article" date="2021" name="PeerJ">
        <title>Extensive microbial diversity within the chicken gut microbiome revealed by metagenomics and culture.</title>
        <authorList>
            <person name="Gilroy R."/>
            <person name="Ravi A."/>
            <person name="Getino M."/>
            <person name="Pursley I."/>
            <person name="Horton D.L."/>
            <person name="Alikhan N.F."/>
            <person name="Baker D."/>
            <person name="Gharbi K."/>
            <person name="Hall N."/>
            <person name="Watson M."/>
            <person name="Adriaenssens E.M."/>
            <person name="Foster-Nyarko E."/>
            <person name="Jarju S."/>
            <person name="Secka A."/>
            <person name="Antonio M."/>
            <person name="Oren A."/>
            <person name="Chaudhuri R.R."/>
            <person name="La Ragione R."/>
            <person name="Hildebrand F."/>
            <person name="Pallen M.J."/>
        </authorList>
    </citation>
    <scope>NUCLEOTIDE SEQUENCE</scope>
    <source>
        <strain evidence="1">17073</strain>
    </source>
</reference>
<dbReference type="InterPro" id="IPR041662">
    <property type="entry name" value="SusD-like_2"/>
</dbReference>
<dbReference type="SUPFAM" id="SSF48452">
    <property type="entry name" value="TPR-like"/>
    <property type="match status" value="1"/>
</dbReference>
<sequence>MNKLKLIAMSILLGVTGTGCVDMLDDNENPDKAASVTAETGLPVIVYYAAQTNYDHAEYNIYLSQCLTTTGKATTGSYGYKNGWEFLTMNRHPQWRRHYYDIGENINILMENANEIGSLNYTLIARAIRLMSTQLTTDAFGDMPLSNAYQSNSPTYDTQASIYAWMLNEADALIADFSNPEIINAPGNQTITVAQDRVYAGDLNKWKGLVYAVKARILLRNIPNIDTSAATCQAIFDAAQEAINIWQADAMYGTFFGSEPRYNFDGGQQQKANPWSAAQPVINTWESRKNLLDSAVPSKFLLADIMGAFNQDNAMNSGAYVGRRGYADDPRAALLFMPHTGPVSPANTSSERVKLRWLENNIGVPSTEFLASNYPDLFCGAYAGSEDAYVPLFTMEELYFIQAEAKYWMGEKAEACRLAKEATRYNIERHLQAFQKKYPDIMYPGNVMESEGKYEYQLIDSRDKDGDFSYSKMYWDGIVAAFLDDASMPSKDESGATIIQPVKGVTDPATKGNHHWFFNPAEFSLSDLMQMKYVAMYMQPEQWTDMRRYHYSNNRNHYGIGANQEIVYPTLRRPYNLYAPYWIDGMSETEKENTWIQRINYDPETEEKYNRKELERLGAYKNYLWLREPMIWAEAPGVRTSLTQE</sequence>
<reference evidence="1" key="1">
    <citation type="submission" date="2020-10" db="EMBL/GenBank/DDBJ databases">
        <authorList>
            <person name="Gilroy R."/>
        </authorList>
    </citation>
    <scope>NUCLEOTIDE SEQUENCE</scope>
    <source>
        <strain evidence="1">17073</strain>
    </source>
</reference>
<dbReference type="Proteomes" id="UP000824076">
    <property type="component" value="Unassembled WGS sequence"/>
</dbReference>
<dbReference type="AlphaFoldDB" id="A0A9D1IKA5"/>
<accession>A0A9D1IKA5</accession>
<name>A0A9D1IKA5_9BACT</name>
<protein>
    <submittedName>
        <fullName evidence="1">SusD/RagB family nutrient-binding outer membrane lipoprotein</fullName>
    </submittedName>
</protein>
<proteinExistence type="predicted"/>
<keyword evidence="1" id="KW-0449">Lipoprotein</keyword>
<evidence type="ECO:0000313" key="1">
    <source>
        <dbReference type="EMBL" id="HIU39155.1"/>
    </source>
</evidence>
<dbReference type="InterPro" id="IPR011990">
    <property type="entry name" value="TPR-like_helical_dom_sf"/>
</dbReference>
<dbReference type="Pfam" id="PF12771">
    <property type="entry name" value="SusD-like_2"/>
    <property type="match status" value="1"/>
</dbReference>